<protein>
    <recommendedName>
        <fullName evidence="5 11">Threonine synthase</fullName>
        <ecNumber evidence="4 11">4.2.3.1</ecNumber>
    </recommendedName>
</protein>
<evidence type="ECO:0000256" key="12">
    <source>
        <dbReference type="PIRSR" id="PIRSR604450-51"/>
    </source>
</evidence>
<dbReference type="Gene3D" id="3.40.50.1100">
    <property type="match status" value="2"/>
</dbReference>
<evidence type="ECO:0000256" key="3">
    <source>
        <dbReference type="ARBA" id="ARBA00005517"/>
    </source>
</evidence>
<dbReference type="PANTHER" id="PTHR42690:SF1">
    <property type="entry name" value="THREONINE SYNTHASE-LIKE 2"/>
    <property type="match status" value="1"/>
</dbReference>
<name>A0A2M7U220_9BACT</name>
<evidence type="ECO:0000256" key="9">
    <source>
        <dbReference type="ARBA" id="ARBA00023239"/>
    </source>
</evidence>
<dbReference type="InterPro" id="IPR000634">
    <property type="entry name" value="Ser/Thr_deHydtase_PyrdxlP-BS"/>
</dbReference>
<dbReference type="Pfam" id="PF14821">
    <property type="entry name" value="Thr_synth_N"/>
    <property type="match status" value="1"/>
</dbReference>
<dbReference type="InterPro" id="IPR004450">
    <property type="entry name" value="Thr_synthase-like"/>
</dbReference>
<feature type="modified residue" description="N6-(pyridoxal phosphate)lysine" evidence="12">
    <location>
        <position position="103"/>
    </location>
</feature>
<evidence type="ECO:0000259" key="13">
    <source>
        <dbReference type="Pfam" id="PF00291"/>
    </source>
</evidence>
<evidence type="ECO:0000256" key="4">
    <source>
        <dbReference type="ARBA" id="ARBA00013028"/>
    </source>
</evidence>
<dbReference type="Pfam" id="PF00291">
    <property type="entry name" value="PALP"/>
    <property type="match status" value="1"/>
</dbReference>
<keyword evidence="6" id="KW-0028">Amino-acid biosynthesis</keyword>
<dbReference type="EC" id="4.2.3.1" evidence="4 11"/>
<evidence type="ECO:0000313" key="16">
    <source>
        <dbReference type="Proteomes" id="UP000228503"/>
    </source>
</evidence>
<evidence type="ECO:0000256" key="11">
    <source>
        <dbReference type="NCBIfam" id="TIGR00260"/>
    </source>
</evidence>
<evidence type="ECO:0000256" key="8">
    <source>
        <dbReference type="ARBA" id="ARBA00022898"/>
    </source>
</evidence>
<evidence type="ECO:0000259" key="14">
    <source>
        <dbReference type="Pfam" id="PF14821"/>
    </source>
</evidence>
<evidence type="ECO:0000256" key="2">
    <source>
        <dbReference type="ARBA" id="ARBA00004979"/>
    </source>
</evidence>
<gene>
    <name evidence="15" type="ORF">COY16_00140</name>
</gene>
<evidence type="ECO:0000256" key="5">
    <source>
        <dbReference type="ARBA" id="ARBA00018679"/>
    </source>
</evidence>
<comment type="catalytic activity">
    <reaction evidence="10">
        <text>O-phospho-L-homoserine + H2O = L-threonine + phosphate</text>
        <dbReference type="Rhea" id="RHEA:10840"/>
        <dbReference type="ChEBI" id="CHEBI:15377"/>
        <dbReference type="ChEBI" id="CHEBI:43474"/>
        <dbReference type="ChEBI" id="CHEBI:57590"/>
        <dbReference type="ChEBI" id="CHEBI:57926"/>
        <dbReference type="EC" id="4.2.3.1"/>
    </reaction>
</comment>
<evidence type="ECO:0000313" key="15">
    <source>
        <dbReference type="EMBL" id="PIZ64156.1"/>
    </source>
</evidence>
<dbReference type="GO" id="GO:0030170">
    <property type="term" value="F:pyridoxal phosphate binding"/>
    <property type="evidence" value="ECO:0007669"/>
    <property type="project" value="InterPro"/>
</dbReference>
<keyword evidence="8 12" id="KW-0663">Pyridoxal phosphate</keyword>
<evidence type="ECO:0000256" key="6">
    <source>
        <dbReference type="ARBA" id="ARBA00022605"/>
    </source>
</evidence>
<dbReference type="EMBL" id="PFOB01000001">
    <property type="protein sequence ID" value="PIZ64156.1"/>
    <property type="molecule type" value="Genomic_DNA"/>
</dbReference>
<feature type="domain" description="Threonine synthase N-terminal" evidence="14">
    <location>
        <begin position="2"/>
        <end position="76"/>
    </location>
</feature>
<dbReference type="UniPathway" id="UPA00050">
    <property type="reaction ID" value="UER00065"/>
</dbReference>
<comment type="caution">
    <text evidence="15">The sequence shown here is derived from an EMBL/GenBank/DDBJ whole genome shotgun (WGS) entry which is preliminary data.</text>
</comment>
<evidence type="ECO:0000256" key="1">
    <source>
        <dbReference type="ARBA" id="ARBA00001933"/>
    </source>
</evidence>
<dbReference type="InterPro" id="IPR036052">
    <property type="entry name" value="TrpB-like_PALP_sf"/>
</dbReference>
<organism evidence="15 16">
    <name type="scientific">Candidatus Roizmanbacteria bacterium CG_4_10_14_0_2_um_filter_39_13</name>
    <dbReference type="NCBI Taxonomy" id="1974825"/>
    <lineage>
        <taxon>Bacteria</taxon>
        <taxon>Candidatus Roizmaniibacteriota</taxon>
    </lineage>
</organism>
<dbReference type="Gene3D" id="3.90.1380.10">
    <property type="entry name" value="Threonine synthase, N-terminal domain"/>
    <property type="match status" value="1"/>
</dbReference>
<comment type="pathway">
    <text evidence="2">Amino-acid biosynthesis; L-threonine biosynthesis; L-threonine from L-aspartate: step 5/5.</text>
</comment>
<dbReference type="Proteomes" id="UP000228503">
    <property type="component" value="Unassembled WGS sequence"/>
</dbReference>
<dbReference type="InterPro" id="IPR029144">
    <property type="entry name" value="Thr_synth_N"/>
</dbReference>
<reference evidence="16" key="1">
    <citation type="submission" date="2017-09" db="EMBL/GenBank/DDBJ databases">
        <title>Depth-based differentiation of microbial function through sediment-hosted aquifers and enrichment of novel symbionts in the deep terrestrial subsurface.</title>
        <authorList>
            <person name="Probst A.J."/>
            <person name="Ladd B."/>
            <person name="Jarett J.K."/>
            <person name="Geller-Mcgrath D.E."/>
            <person name="Sieber C.M.K."/>
            <person name="Emerson J.B."/>
            <person name="Anantharaman K."/>
            <person name="Thomas B.C."/>
            <person name="Malmstrom R."/>
            <person name="Stieglmeier M."/>
            <person name="Klingl A."/>
            <person name="Woyke T."/>
            <person name="Ryan C.M."/>
            <person name="Banfield J.F."/>
        </authorList>
    </citation>
    <scope>NUCLEOTIDE SEQUENCE [LARGE SCALE GENOMIC DNA]</scope>
</reference>
<dbReference type="InterPro" id="IPR037158">
    <property type="entry name" value="Thr_synth_N_sf"/>
</dbReference>
<proteinExistence type="inferred from homology"/>
<dbReference type="SUPFAM" id="SSF53686">
    <property type="entry name" value="Tryptophan synthase beta subunit-like PLP-dependent enzymes"/>
    <property type="match status" value="1"/>
</dbReference>
<dbReference type="AlphaFoldDB" id="A0A2M7U220"/>
<dbReference type="PROSITE" id="PS00165">
    <property type="entry name" value="DEHYDRATASE_SER_THR"/>
    <property type="match status" value="1"/>
</dbReference>
<keyword evidence="7" id="KW-0791">Threonine biosynthesis</keyword>
<dbReference type="NCBIfam" id="TIGR00260">
    <property type="entry name" value="thrC"/>
    <property type="match status" value="1"/>
</dbReference>
<evidence type="ECO:0000256" key="10">
    <source>
        <dbReference type="ARBA" id="ARBA00049144"/>
    </source>
</evidence>
<keyword evidence="9" id="KW-0456">Lyase</keyword>
<comment type="similarity">
    <text evidence="3">Belongs to the threonine synthase family.</text>
</comment>
<feature type="domain" description="Tryptophan synthase beta chain-like PALP" evidence="13">
    <location>
        <begin position="93"/>
        <end position="361"/>
    </location>
</feature>
<comment type="cofactor">
    <cofactor evidence="1 12">
        <name>pyridoxal 5'-phosphate</name>
        <dbReference type="ChEBI" id="CHEBI:597326"/>
    </cofactor>
</comment>
<accession>A0A2M7U220</accession>
<dbReference type="InterPro" id="IPR001926">
    <property type="entry name" value="TrpB-like_PALP"/>
</dbReference>
<sequence length="427" mass="47520">MKYSTTFDSSVLLSFKEALFQGMGKDSTLIVPHSFPTIDSSLLIGKSIQEIGSILLTPFMDDAIDQNNLFSLLSRSLSFPIPLIKIGDNYILELFHGPTQSFKDVAAQFLGNLVEYLLRESDKEIVITTATSGDTGGAVAAGFANKKNVRIVILFPKNGVSEVQRRQLTQVAHNVFSIEVDGTFDDCQKYVKQFFTDKRLGTVDLTSANSINIGRLLPQMIYYAYAWSKLKNGNLRFVVPSGNMGNVTAGMYAKRIGVPINQFHIACNANDPVHTYFETGKYAPQQTIRTISTAMDIGNPSNFERILHLYNHDLELLKKDTSISSTSDDETIQTIKDVYRKHNYLLDPHTAVGWNAAQKTKTATVSDVIISTASPSKFPKVIYERTGISEDKVEDISIPANSDERTYKVGRDYDAIVHQVATYLRLI</sequence>
<evidence type="ECO:0000256" key="7">
    <source>
        <dbReference type="ARBA" id="ARBA00022697"/>
    </source>
</evidence>
<dbReference type="PANTHER" id="PTHR42690">
    <property type="entry name" value="THREONINE SYNTHASE FAMILY MEMBER"/>
    <property type="match status" value="1"/>
</dbReference>
<dbReference type="InterPro" id="IPR051166">
    <property type="entry name" value="Threonine_Synthase"/>
</dbReference>
<dbReference type="GO" id="GO:0009088">
    <property type="term" value="P:threonine biosynthetic process"/>
    <property type="evidence" value="ECO:0007669"/>
    <property type="project" value="UniProtKB-UniRule"/>
</dbReference>
<dbReference type="GO" id="GO:0004795">
    <property type="term" value="F:threonine synthase activity"/>
    <property type="evidence" value="ECO:0007669"/>
    <property type="project" value="UniProtKB-UniRule"/>
</dbReference>